<dbReference type="InterPro" id="IPR045865">
    <property type="entry name" value="ACT-like_dom_sf"/>
</dbReference>
<evidence type="ECO:0000313" key="11">
    <source>
        <dbReference type="EMBL" id="CAB4782617.1"/>
    </source>
</evidence>
<dbReference type="InterPro" id="IPR050812">
    <property type="entry name" value="Preph/Arog_dehydrog"/>
</dbReference>
<dbReference type="GO" id="GO:0008977">
    <property type="term" value="F:prephenate dehydrogenase (NAD+) activity"/>
    <property type="evidence" value="ECO:0007669"/>
    <property type="project" value="UniProtKB-EC"/>
</dbReference>
<evidence type="ECO:0000256" key="4">
    <source>
        <dbReference type="ARBA" id="ARBA00022498"/>
    </source>
</evidence>
<evidence type="ECO:0000256" key="5">
    <source>
        <dbReference type="ARBA" id="ARBA00023002"/>
    </source>
</evidence>
<comment type="catalytic activity">
    <reaction evidence="8">
        <text>prephenate + NAD(+) = 3-(4-hydroxyphenyl)pyruvate + CO2 + NADH</text>
        <dbReference type="Rhea" id="RHEA:13869"/>
        <dbReference type="ChEBI" id="CHEBI:16526"/>
        <dbReference type="ChEBI" id="CHEBI:29934"/>
        <dbReference type="ChEBI" id="CHEBI:36242"/>
        <dbReference type="ChEBI" id="CHEBI:57540"/>
        <dbReference type="ChEBI" id="CHEBI:57945"/>
        <dbReference type="EC" id="1.3.1.12"/>
    </reaction>
</comment>
<dbReference type="GO" id="GO:0006571">
    <property type="term" value="P:tyrosine biosynthetic process"/>
    <property type="evidence" value="ECO:0007669"/>
    <property type="project" value="UniProtKB-UniPathway"/>
</dbReference>
<keyword evidence="4" id="KW-0827">Tyrosine biosynthesis</keyword>
<evidence type="ECO:0000259" key="10">
    <source>
        <dbReference type="PROSITE" id="PS51671"/>
    </source>
</evidence>
<evidence type="ECO:0000256" key="3">
    <source>
        <dbReference type="ARBA" id="ARBA00016891"/>
    </source>
</evidence>
<sequence length="358" mass="37388">MTSPADQHAHIVGLGLIGGSVGLALLEQGWSVTGSDQDEAAETSAHDLGVISGTEAHPETSLIFVCTPAGHVVNTAIEMLSQFPLDGVVVTDVAGVKSSIASQIVDPRFIGGHPMAGSEMRGLEGARANLFTGCTWVLTPSATTSPDNYARLHGVLRGLGASVMALEASDHDRMVAMASHVPHLVAGALMNEASEMAQSDGALLRLAAGGFRDMTRISAGDPAIWPDILFENEEAVLAGLSRLQTRIADLTGLLRQKDRVALLKSLSSAADARRKLPGVAALSVNLVEIRIPVPDRTGVLAEITTLASELQINIFDIEIAHSVEGSPGVLLLSLERNQAPALLEALGERGFNAGIETL</sequence>
<dbReference type="InterPro" id="IPR046826">
    <property type="entry name" value="PDH_N"/>
</dbReference>
<dbReference type="PANTHER" id="PTHR21363">
    <property type="entry name" value="PREPHENATE DEHYDROGENASE"/>
    <property type="match status" value="1"/>
</dbReference>
<dbReference type="PROSITE" id="PS51176">
    <property type="entry name" value="PDH_ADH"/>
    <property type="match status" value="1"/>
</dbReference>
<dbReference type="Pfam" id="PF20463">
    <property type="entry name" value="PDH_C"/>
    <property type="match status" value="1"/>
</dbReference>
<feature type="domain" description="ACT" evidence="10">
    <location>
        <begin position="288"/>
        <end position="358"/>
    </location>
</feature>
<evidence type="ECO:0000256" key="1">
    <source>
        <dbReference type="ARBA" id="ARBA00005067"/>
    </source>
</evidence>
<evidence type="ECO:0000256" key="6">
    <source>
        <dbReference type="ARBA" id="ARBA00023027"/>
    </source>
</evidence>
<dbReference type="Gene3D" id="3.40.50.720">
    <property type="entry name" value="NAD(P)-binding Rossmann-like Domain"/>
    <property type="match status" value="1"/>
</dbReference>
<keyword evidence="7" id="KW-0028">Amino-acid biosynthesis</keyword>
<dbReference type="UniPathway" id="UPA00122">
    <property type="reaction ID" value="UER00961"/>
</dbReference>
<dbReference type="PROSITE" id="PS51671">
    <property type="entry name" value="ACT"/>
    <property type="match status" value="1"/>
</dbReference>
<dbReference type="InterPro" id="IPR002912">
    <property type="entry name" value="ACT_dom"/>
</dbReference>
<reference evidence="11" key="1">
    <citation type="submission" date="2020-05" db="EMBL/GenBank/DDBJ databases">
        <authorList>
            <person name="Chiriac C."/>
            <person name="Salcher M."/>
            <person name="Ghai R."/>
            <person name="Kavagutti S V."/>
        </authorList>
    </citation>
    <scope>NUCLEOTIDE SEQUENCE</scope>
</reference>
<evidence type="ECO:0000256" key="2">
    <source>
        <dbReference type="ARBA" id="ARBA00012068"/>
    </source>
</evidence>
<evidence type="ECO:0000256" key="8">
    <source>
        <dbReference type="ARBA" id="ARBA00049260"/>
    </source>
</evidence>
<comment type="pathway">
    <text evidence="1">Amino-acid biosynthesis; L-tyrosine biosynthesis; (4-hydroxyphenyl)pyruvate from prephenate (NAD(+) route): step 1/1.</text>
</comment>
<accession>A0A6J6WK50</accession>
<dbReference type="SUPFAM" id="SSF51735">
    <property type="entry name" value="NAD(P)-binding Rossmann-fold domains"/>
    <property type="match status" value="1"/>
</dbReference>
<evidence type="ECO:0000256" key="7">
    <source>
        <dbReference type="ARBA" id="ARBA00023141"/>
    </source>
</evidence>
<dbReference type="SUPFAM" id="SSF48179">
    <property type="entry name" value="6-phosphogluconate dehydrogenase C-terminal domain-like"/>
    <property type="match status" value="1"/>
</dbReference>
<dbReference type="SUPFAM" id="SSF55021">
    <property type="entry name" value="ACT-like"/>
    <property type="match status" value="1"/>
</dbReference>
<dbReference type="GO" id="GO:0004665">
    <property type="term" value="F:prephenate dehydrogenase (NADP+) activity"/>
    <property type="evidence" value="ECO:0007669"/>
    <property type="project" value="InterPro"/>
</dbReference>
<dbReference type="Gene3D" id="1.10.3660.10">
    <property type="entry name" value="6-phosphogluconate dehydrogenase C-terminal like domain"/>
    <property type="match status" value="1"/>
</dbReference>
<proteinExistence type="predicted"/>
<dbReference type="EMBL" id="CAFAAB010000059">
    <property type="protein sequence ID" value="CAB4782617.1"/>
    <property type="molecule type" value="Genomic_DNA"/>
</dbReference>
<evidence type="ECO:0000259" key="9">
    <source>
        <dbReference type="PROSITE" id="PS51176"/>
    </source>
</evidence>
<keyword evidence="5" id="KW-0560">Oxidoreductase</keyword>
<feature type="domain" description="Prephenate/arogenate dehydrogenase" evidence="9">
    <location>
        <begin position="7"/>
        <end position="284"/>
    </location>
</feature>
<dbReference type="GO" id="GO:0070403">
    <property type="term" value="F:NAD+ binding"/>
    <property type="evidence" value="ECO:0007669"/>
    <property type="project" value="InterPro"/>
</dbReference>
<dbReference type="InterPro" id="IPR003099">
    <property type="entry name" value="Prephen_DH"/>
</dbReference>
<keyword evidence="7" id="KW-0057">Aromatic amino acid biosynthesis</keyword>
<dbReference type="AlphaFoldDB" id="A0A6J6WK50"/>
<dbReference type="Pfam" id="PF02153">
    <property type="entry name" value="PDH_N"/>
    <property type="match status" value="1"/>
</dbReference>
<dbReference type="PANTHER" id="PTHR21363:SF0">
    <property type="entry name" value="PREPHENATE DEHYDROGENASE [NADP(+)]"/>
    <property type="match status" value="1"/>
</dbReference>
<protein>
    <recommendedName>
        <fullName evidence="3">Prephenate dehydrogenase</fullName>
        <ecNumber evidence="2">1.3.1.12</ecNumber>
    </recommendedName>
</protein>
<dbReference type="EC" id="1.3.1.12" evidence="2"/>
<name>A0A6J6WK50_9ZZZZ</name>
<dbReference type="InterPro" id="IPR008927">
    <property type="entry name" value="6-PGluconate_DH-like_C_sf"/>
</dbReference>
<gene>
    <name evidence="11" type="ORF">UFOPK2958_00640</name>
</gene>
<keyword evidence="6" id="KW-0520">NAD</keyword>
<dbReference type="InterPro" id="IPR046825">
    <property type="entry name" value="PDH_C"/>
</dbReference>
<dbReference type="InterPro" id="IPR036291">
    <property type="entry name" value="NAD(P)-bd_dom_sf"/>
</dbReference>
<organism evidence="11">
    <name type="scientific">freshwater metagenome</name>
    <dbReference type="NCBI Taxonomy" id="449393"/>
    <lineage>
        <taxon>unclassified sequences</taxon>
        <taxon>metagenomes</taxon>
        <taxon>ecological metagenomes</taxon>
    </lineage>
</organism>